<dbReference type="Pfam" id="PF12969">
    <property type="entry name" value="DUF3857"/>
    <property type="match status" value="1"/>
</dbReference>
<feature type="transmembrane region" description="Helical" evidence="1">
    <location>
        <begin position="806"/>
        <end position="823"/>
    </location>
</feature>
<feature type="chain" id="PRO_5045049655" evidence="2">
    <location>
        <begin position="23"/>
        <end position="856"/>
    </location>
</feature>
<dbReference type="SUPFAM" id="SSF54001">
    <property type="entry name" value="Cysteine proteinases"/>
    <property type="match status" value="1"/>
</dbReference>
<gene>
    <name evidence="4" type="ORF">KK060_08080</name>
</gene>
<protein>
    <submittedName>
        <fullName evidence="4">Transglutaminase domain-containing protein</fullName>
    </submittedName>
</protein>
<keyword evidence="1" id="KW-1133">Transmembrane helix</keyword>
<evidence type="ECO:0000259" key="3">
    <source>
        <dbReference type="Pfam" id="PF12969"/>
    </source>
</evidence>
<evidence type="ECO:0000313" key="4">
    <source>
        <dbReference type="EMBL" id="MBT1703235.1"/>
    </source>
</evidence>
<dbReference type="Gene3D" id="3.10.620.30">
    <property type="match status" value="1"/>
</dbReference>
<keyword evidence="1" id="KW-0472">Membrane</keyword>
<evidence type="ECO:0000256" key="2">
    <source>
        <dbReference type="SAM" id="SignalP"/>
    </source>
</evidence>
<dbReference type="RefSeq" id="WP_254153201.1">
    <property type="nucleotide sequence ID" value="NZ_JAHESD010000013.1"/>
</dbReference>
<evidence type="ECO:0000313" key="5">
    <source>
        <dbReference type="Proteomes" id="UP000772618"/>
    </source>
</evidence>
<evidence type="ECO:0000256" key="1">
    <source>
        <dbReference type="SAM" id="Phobius"/>
    </source>
</evidence>
<dbReference type="EMBL" id="JAHESD010000013">
    <property type="protein sequence ID" value="MBT1703235.1"/>
    <property type="molecule type" value="Genomic_DNA"/>
</dbReference>
<feature type="transmembrane region" description="Helical" evidence="1">
    <location>
        <begin position="653"/>
        <end position="674"/>
    </location>
</feature>
<feature type="signal peptide" evidence="2">
    <location>
        <begin position="1"/>
        <end position="22"/>
    </location>
</feature>
<feature type="transmembrane region" description="Helical" evidence="1">
    <location>
        <begin position="735"/>
        <end position="763"/>
    </location>
</feature>
<accession>A0ABS5VQY0</accession>
<feature type="transmembrane region" description="Helical" evidence="1">
    <location>
        <begin position="686"/>
        <end position="708"/>
    </location>
</feature>
<keyword evidence="2" id="KW-0732">Signal</keyword>
<proteinExistence type="predicted"/>
<dbReference type="Gene3D" id="2.60.120.1130">
    <property type="match status" value="1"/>
</dbReference>
<feature type="domain" description="DUF3857" evidence="3">
    <location>
        <begin position="68"/>
        <end position="232"/>
    </location>
</feature>
<keyword evidence="5" id="KW-1185">Reference proteome</keyword>
<sequence length="856" mass="98733">MKPCSIVGLILFAIALSLTAFAQPDHIKFANASPWVEPITYNEKGKPDAGQGSGYYYLLSDEQENTITQEDYYHYAYVILTSEGVQEMSDLNFNFDPSYQQLIFHEVKIIRGNTSYNKLSKDIQVIQREQSMDRYLYDGSKTAVINLKDIRVGDIVEYSFTRKGYNPIHKGHVARTYYLDFYQSIDKSFRKLILPASKKVSVKSLGEKVPEPQITKTANEVHYTWNIGRTNPPEYDNNTPAWYDNSKVFMISDFESWEAVGQWAQNLFTVSQADKDKIKKEVASSFQAEKDSAYILEVIRFVQDEVRYLGFESGINSHKPYPPFQIYDQRFGDCKDKSLLLTTLLQARGIEAYPMLVNTTLKHTIEDRLPSSLFFDHCVVQIIFNDAKIYIDPTVSNQGGDLFHYYFPDYRRGLVIDQHITALDSLPSPQTPTTTEVQNFTVTSIGGAAILTVKTTYTGSDADYQRSEFAGTPLESIQKRYKQYYANLYPDITNWGKLTFHDDRNSNIFTVEEKYSIPTFWKPIENEENKIYCIFEPQSIANYFNVNKNIQQRTSPYYLSYPVNFYHHINVTLPESWTVNPVDEEIENDFYLYEYRINNNGNEFSIMTHYQTKTDHIPVDKIAQYIKDHSKMYSHLTYELNYNNDIAEASKNILPGIITTILSIVAGVYSMFALYHRYDPKPERFLVHGSPIGGWLILIAIGLVITPIRLLMDLGSNAHLITGTGWMTWLSAKQYGLFAFTFFSHVYNIIKLLFSVLLVVLFFQRRSSFPLLMSIQLATNFIVLTADVVITNYATEESSYTDFQEIGKTLLAAIIWIPYLNISQRVKETFTIRMNDDDEDDVTEVKSEIMETDSRF</sequence>
<feature type="transmembrane region" description="Helical" evidence="1">
    <location>
        <begin position="775"/>
        <end position="794"/>
    </location>
</feature>
<dbReference type="Pfam" id="PF10754">
    <property type="entry name" value="DUF2569"/>
    <property type="match status" value="1"/>
</dbReference>
<dbReference type="Proteomes" id="UP000772618">
    <property type="component" value="Unassembled WGS sequence"/>
</dbReference>
<name>A0ABS5VQY0_9BACT</name>
<reference evidence="4 5" key="1">
    <citation type="submission" date="2021-05" db="EMBL/GenBank/DDBJ databases">
        <title>A Polyphasic approach of four new species of the genus Ohtaekwangia: Ohtaekwangia histidinii sp. nov., Ohtaekwangia cretensis sp. nov., Ohtaekwangia indiensis sp. nov., Ohtaekwangia reichenbachii sp. nov. from diverse environment.</title>
        <authorList>
            <person name="Octaviana S."/>
        </authorList>
    </citation>
    <scope>NUCLEOTIDE SEQUENCE [LARGE SCALE GENOMIC DNA]</scope>
    <source>
        <strain evidence="4 5">PWU20</strain>
    </source>
</reference>
<dbReference type="Gene3D" id="2.60.40.3140">
    <property type="match status" value="1"/>
</dbReference>
<dbReference type="InterPro" id="IPR024618">
    <property type="entry name" value="DUF3857"/>
</dbReference>
<keyword evidence="1" id="KW-0812">Transmembrane</keyword>
<dbReference type="InterPro" id="IPR019690">
    <property type="entry name" value="DUF2569"/>
</dbReference>
<comment type="caution">
    <text evidence="4">The sequence shown here is derived from an EMBL/GenBank/DDBJ whole genome shotgun (WGS) entry which is preliminary data.</text>
</comment>
<organism evidence="4 5">
    <name type="scientific">Chryseosolibacter indicus</name>
    <dbReference type="NCBI Taxonomy" id="2782351"/>
    <lineage>
        <taxon>Bacteria</taxon>
        <taxon>Pseudomonadati</taxon>
        <taxon>Bacteroidota</taxon>
        <taxon>Cytophagia</taxon>
        <taxon>Cytophagales</taxon>
        <taxon>Chryseotaleaceae</taxon>
        <taxon>Chryseosolibacter</taxon>
    </lineage>
</organism>
<dbReference type="InterPro" id="IPR038765">
    <property type="entry name" value="Papain-like_cys_pep_sf"/>
</dbReference>